<accession>A0ABT9A598</accession>
<name>A0ABT9A598_9SPHN</name>
<dbReference type="InterPro" id="IPR000305">
    <property type="entry name" value="GIY-YIG_endonuc"/>
</dbReference>
<dbReference type="InterPro" id="IPR035901">
    <property type="entry name" value="GIY-YIG_endonuc_sf"/>
</dbReference>
<feature type="domain" description="GIY-YIG" evidence="2">
    <location>
        <begin position="3"/>
        <end position="79"/>
    </location>
</feature>
<comment type="similarity">
    <text evidence="1">Belongs to the UPF0213 family.</text>
</comment>
<dbReference type="Pfam" id="PF01541">
    <property type="entry name" value="GIY-YIG"/>
    <property type="match status" value="1"/>
</dbReference>
<evidence type="ECO:0000313" key="3">
    <source>
        <dbReference type="EMBL" id="MDO7844519.1"/>
    </source>
</evidence>
<comment type="caution">
    <text evidence="3">The sequence shown here is derived from an EMBL/GenBank/DDBJ whole genome shotgun (WGS) entry which is preliminary data.</text>
</comment>
<dbReference type="SUPFAM" id="SSF82771">
    <property type="entry name" value="GIY-YIG endonuclease"/>
    <property type="match status" value="1"/>
</dbReference>
<dbReference type="PROSITE" id="PS50164">
    <property type="entry name" value="GIY_YIG"/>
    <property type="match status" value="1"/>
</dbReference>
<keyword evidence="4" id="KW-1185">Reference proteome</keyword>
<protein>
    <submittedName>
        <fullName evidence="3">GIY-YIG nuclease family protein</fullName>
    </submittedName>
</protein>
<gene>
    <name evidence="3" type="ORF">Q5H94_19470</name>
</gene>
<dbReference type="RefSeq" id="WP_304562917.1">
    <property type="nucleotide sequence ID" value="NZ_JAUQSZ010000017.1"/>
</dbReference>
<dbReference type="Proteomes" id="UP001176468">
    <property type="component" value="Unassembled WGS sequence"/>
</dbReference>
<dbReference type="EMBL" id="JAUQSZ010000017">
    <property type="protein sequence ID" value="MDO7844519.1"/>
    <property type="molecule type" value="Genomic_DNA"/>
</dbReference>
<evidence type="ECO:0000313" key="4">
    <source>
        <dbReference type="Proteomes" id="UP001176468"/>
    </source>
</evidence>
<dbReference type="CDD" id="cd10448">
    <property type="entry name" value="GIY-YIG_unchar_3"/>
    <property type="match status" value="1"/>
</dbReference>
<dbReference type="PANTHER" id="PTHR34477">
    <property type="entry name" value="UPF0213 PROTEIN YHBQ"/>
    <property type="match status" value="1"/>
</dbReference>
<dbReference type="InterPro" id="IPR050190">
    <property type="entry name" value="UPF0213_domain"/>
</dbReference>
<sequence length="99" mass="11383">MEKPGFVYIMASRRNGTIYLGATSDLAKRAHEHRTGAIDGFTKQYGCTLLVWYEACDSIEAARVRERQMKAWKRAWKVREIEGLNPEWADLYDTVLALS</sequence>
<dbReference type="PANTHER" id="PTHR34477:SF5">
    <property type="entry name" value="BSL5627 PROTEIN"/>
    <property type="match status" value="1"/>
</dbReference>
<organism evidence="3 4">
    <name type="scientific">Sphingomonas immobilis</name>
    <dbReference type="NCBI Taxonomy" id="3063997"/>
    <lineage>
        <taxon>Bacteria</taxon>
        <taxon>Pseudomonadati</taxon>
        <taxon>Pseudomonadota</taxon>
        <taxon>Alphaproteobacteria</taxon>
        <taxon>Sphingomonadales</taxon>
        <taxon>Sphingomonadaceae</taxon>
        <taxon>Sphingomonas</taxon>
    </lineage>
</organism>
<proteinExistence type="inferred from homology"/>
<dbReference type="Gene3D" id="3.40.1440.10">
    <property type="entry name" value="GIY-YIG endonuclease"/>
    <property type="match status" value="1"/>
</dbReference>
<evidence type="ECO:0000259" key="2">
    <source>
        <dbReference type="PROSITE" id="PS50164"/>
    </source>
</evidence>
<evidence type="ECO:0000256" key="1">
    <source>
        <dbReference type="ARBA" id="ARBA00007435"/>
    </source>
</evidence>
<reference evidence="3" key="1">
    <citation type="submission" date="2023-07" db="EMBL/GenBank/DDBJ databases">
        <authorList>
            <person name="Kim M.K."/>
        </authorList>
    </citation>
    <scope>NUCLEOTIDE SEQUENCE</scope>
    <source>
        <strain evidence="3">CA1-15</strain>
    </source>
</reference>